<dbReference type="InterPro" id="IPR036047">
    <property type="entry name" value="F-box-like_dom_sf"/>
</dbReference>
<accession>D8RQZ6</accession>
<feature type="domain" description="F-box" evidence="1">
    <location>
        <begin position="6"/>
        <end position="43"/>
    </location>
</feature>
<sequence length="410" mass="46046">MEEASFESLPAEAVLSIFADLKDARSIATLAPVCRRWQSLSRYVDSLHFTLAQQSDANAVAPMLRRAHSIKNLAIEIHQGCDIPEELLSSWIEIVKDSIQDLELWYVSTKELNLWNLVKNCSKLSALRVHGSIAFLLPMLNFDLTTLRECVLDDSSFKHPAVVSVLNHCPALDKLVVKNFQTAKVRLTNSNVNSVHLAVDRREGPETGPPFIMLETMNLKCLTLDGISCVLVAPELRELHLPSRCKDLIVVSLDNVEILTMGGSEWEFKEIHSIVELVPNISEVKIDVSVSDPEPVAWKTFFHGLSRLDTITFGGNMLECFCKEIDGDVLAKLKLVKATVFLEENGCFELLEALLVHCPGLKVLTVNCSRLLQDSEEWNLMELFEARHPQMYNDLKRLQASSSRLVITLQ</sequence>
<organism evidence="3">
    <name type="scientific">Selaginella moellendorffii</name>
    <name type="common">Spikemoss</name>
    <dbReference type="NCBI Taxonomy" id="88036"/>
    <lineage>
        <taxon>Eukaryota</taxon>
        <taxon>Viridiplantae</taxon>
        <taxon>Streptophyta</taxon>
        <taxon>Embryophyta</taxon>
        <taxon>Tracheophyta</taxon>
        <taxon>Lycopodiopsida</taxon>
        <taxon>Selaginellales</taxon>
        <taxon>Selaginellaceae</taxon>
        <taxon>Selaginella</taxon>
    </lineage>
</organism>
<dbReference type="InterPro" id="IPR001810">
    <property type="entry name" value="F-box_dom"/>
</dbReference>
<dbReference type="SUPFAM" id="SSF81383">
    <property type="entry name" value="F-box domain"/>
    <property type="match status" value="1"/>
</dbReference>
<keyword evidence="3" id="KW-1185">Reference proteome</keyword>
<dbReference type="Proteomes" id="UP000001514">
    <property type="component" value="Unassembled WGS sequence"/>
</dbReference>
<dbReference type="EMBL" id="GL377587">
    <property type="protein sequence ID" value="EFJ25308.1"/>
    <property type="molecule type" value="Genomic_DNA"/>
</dbReference>
<dbReference type="CDD" id="cd09917">
    <property type="entry name" value="F-box_SF"/>
    <property type="match status" value="1"/>
</dbReference>
<reference evidence="2 3" key="1">
    <citation type="journal article" date="2011" name="Science">
        <title>The Selaginella genome identifies genetic changes associated with the evolution of vascular plants.</title>
        <authorList>
            <person name="Banks J.A."/>
            <person name="Nishiyama T."/>
            <person name="Hasebe M."/>
            <person name="Bowman J.L."/>
            <person name="Gribskov M."/>
            <person name="dePamphilis C."/>
            <person name="Albert V.A."/>
            <person name="Aono N."/>
            <person name="Aoyama T."/>
            <person name="Ambrose B.A."/>
            <person name="Ashton N.W."/>
            <person name="Axtell M.J."/>
            <person name="Barker E."/>
            <person name="Barker M.S."/>
            <person name="Bennetzen J.L."/>
            <person name="Bonawitz N.D."/>
            <person name="Chapple C."/>
            <person name="Cheng C."/>
            <person name="Correa L.G."/>
            <person name="Dacre M."/>
            <person name="DeBarry J."/>
            <person name="Dreyer I."/>
            <person name="Elias M."/>
            <person name="Engstrom E.M."/>
            <person name="Estelle M."/>
            <person name="Feng L."/>
            <person name="Finet C."/>
            <person name="Floyd S.K."/>
            <person name="Frommer W.B."/>
            <person name="Fujita T."/>
            <person name="Gramzow L."/>
            <person name="Gutensohn M."/>
            <person name="Harholt J."/>
            <person name="Hattori M."/>
            <person name="Heyl A."/>
            <person name="Hirai T."/>
            <person name="Hiwatashi Y."/>
            <person name="Ishikawa M."/>
            <person name="Iwata M."/>
            <person name="Karol K.G."/>
            <person name="Koehler B."/>
            <person name="Kolukisaoglu U."/>
            <person name="Kubo M."/>
            <person name="Kurata T."/>
            <person name="Lalonde S."/>
            <person name="Li K."/>
            <person name="Li Y."/>
            <person name="Litt A."/>
            <person name="Lyons E."/>
            <person name="Manning G."/>
            <person name="Maruyama T."/>
            <person name="Michael T.P."/>
            <person name="Mikami K."/>
            <person name="Miyazaki S."/>
            <person name="Morinaga S."/>
            <person name="Murata T."/>
            <person name="Mueller-Roeber B."/>
            <person name="Nelson D.R."/>
            <person name="Obara M."/>
            <person name="Oguri Y."/>
            <person name="Olmstead R.G."/>
            <person name="Onodera N."/>
            <person name="Petersen B.L."/>
            <person name="Pils B."/>
            <person name="Prigge M."/>
            <person name="Rensing S.A."/>
            <person name="Riano-Pachon D.M."/>
            <person name="Roberts A.W."/>
            <person name="Sato Y."/>
            <person name="Scheller H.V."/>
            <person name="Schulz B."/>
            <person name="Schulz C."/>
            <person name="Shakirov E.V."/>
            <person name="Shibagaki N."/>
            <person name="Shinohara N."/>
            <person name="Shippen D.E."/>
            <person name="Soerensen I."/>
            <person name="Sotooka R."/>
            <person name="Sugimoto N."/>
            <person name="Sugita M."/>
            <person name="Sumikawa N."/>
            <person name="Tanurdzic M."/>
            <person name="Theissen G."/>
            <person name="Ulvskov P."/>
            <person name="Wakazuki S."/>
            <person name="Weng J.K."/>
            <person name="Willats W.W."/>
            <person name="Wipf D."/>
            <person name="Wolf P.G."/>
            <person name="Yang L."/>
            <person name="Zimmer A.D."/>
            <person name="Zhu Q."/>
            <person name="Mitros T."/>
            <person name="Hellsten U."/>
            <person name="Loque D."/>
            <person name="Otillar R."/>
            <person name="Salamov A."/>
            <person name="Schmutz J."/>
            <person name="Shapiro H."/>
            <person name="Lindquist E."/>
            <person name="Lucas S."/>
            <person name="Rokhsar D."/>
            <person name="Grigoriev I.V."/>
        </authorList>
    </citation>
    <scope>NUCLEOTIDE SEQUENCE [LARGE SCALE GENOMIC DNA]</scope>
</reference>
<dbReference type="Gramene" id="EFJ25308">
    <property type="protein sequence ID" value="EFJ25308"/>
    <property type="gene ID" value="SELMODRAFT_413897"/>
</dbReference>
<dbReference type="HOGENOM" id="CLU_604683_0_0_1"/>
<evidence type="ECO:0000313" key="3">
    <source>
        <dbReference type="Proteomes" id="UP000001514"/>
    </source>
</evidence>
<dbReference type="Pfam" id="PF12937">
    <property type="entry name" value="F-box-like"/>
    <property type="match status" value="1"/>
</dbReference>
<protein>
    <recommendedName>
        <fullName evidence="1">F-box domain-containing protein</fullName>
    </recommendedName>
</protein>
<dbReference type="Gene3D" id="3.80.10.10">
    <property type="entry name" value="Ribonuclease Inhibitor"/>
    <property type="match status" value="1"/>
</dbReference>
<dbReference type="Gene3D" id="1.20.1280.50">
    <property type="match status" value="1"/>
</dbReference>
<dbReference type="AlphaFoldDB" id="D8RQZ6"/>
<dbReference type="InParanoid" id="D8RQZ6"/>
<dbReference type="PANTHER" id="PTHR31900:SF27">
    <property type="entry name" value="FBD DOMAIN-CONTAINING PROTEIN"/>
    <property type="match status" value="1"/>
</dbReference>
<gene>
    <name evidence="2" type="ORF">SELMODRAFT_413897</name>
</gene>
<dbReference type="SUPFAM" id="SSF52047">
    <property type="entry name" value="RNI-like"/>
    <property type="match status" value="1"/>
</dbReference>
<dbReference type="KEGG" id="smo:SELMODRAFT_413897"/>
<dbReference type="FunCoup" id="D8RQZ6">
    <property type="interactions" value="1672"/>
</dbReference>
<dbReference type="InterPro" id="IPR032675">
    <property type="entry name" value="LRR_dom_sf"/>
</dbReference>
<evidence type="ECO:0000259" key="1">
    <source>
        <dbReference type="Pfam" id="PF12937"/>
    </source>
</evidence>
<dbReference type="PANTHER" id="PTHR31900">
    <property type="entry name" value="F-BOX/RNI SUPERFAMILY PROTEIN-RELATED"/>
    <property type="match status" value="1"/>
</dbReference>
<dbReference type="InterPro" id="IPR050232">
    <property type="entry name" value="FBL13/AtMIF1-like"/>
</dbReference>
<name>D8RQZ6_SELML</name>
<proteinExistence type="predicted"/>
<evidence type="ECO:0000313" key="2">
    <source>
        <dbReference type="EMBL" id="EFJ25308.1"/>
    </source>
</evidence>